<evidence type="ECO:0000313" key="10">
    <source>
        <dbReference type="Proteomes" id="UP000649617"/>
    </source>
</evidence>
<feature type="repeat" description="ANK" evidence="7">
    <location>
        <begin position="539"/>
        <end position="571"/>
    </location>
</feature>
<dbReference type="AlphaFoldDB" id="A0A812LLP9"/>
<evidence type="ECO:0000259" key="8">
    <source>
        <dbReference type="Pfam" id="PF01485"/>
    </source>
</evidence>
<proteinExistence type="predicted"/>
<evidence type="ECO:0000256" key="4">
    <source>
        <dbReference type="ARBA" id="ARBA00022786"/>
    </source>
</evidence>
<keyword evidence="6 7" id="KW-0040">ANK repeat</keyword>
<keyword evidence="4" id="KW-0833">Ubl conjugation pathway</keyword>
<dbReference type="Gene3D" id="1.25.40.20">
    <property type="entry name" value="Ankyrin repeat-containing domain"/>
    <property type="match status" value="2"/>
</dbReference>
<dbReference type="PROSITE" id="PS50088">
    <property type="entry name" value="ANK_REPEAT"/>
    <property type="match status" value="1"/>
</dbReference>
<keyword evidence="3" id="KW-0863">Zinc-finger</keyword>
<evidence type="ECO:0000256" key="7">
    <source>
        <dbReference type="PROSITE-ProRule" id="PRU00023"/>
    </source>
</evidence>
<evidence type="ECO:0000256" key="2">
    <source>
        <dbReference type="ARBA" id="ARBA00022737"/>
    </source>
</evidence>
<dbReference type="PROSITE" id="PS50297">
    <property type="entry name" value="ANK_REP_REGION"/>
    <property type="match status" value="1"/>
</dbReference>
<dbReference type="InterPro" id="IPR036770">
    <property type="entry name" value="Ankyrin_rpt-contain_sf"/>
</dbReference>
<accession>A0A812LLP9</accession>
<dbReference type="OrthoDB" id="341259at2759"/>
<gene>
    <name evidence="9" type="primary">Ank3</name>
    <name evidence="9" type="ORF">SPIL2461_LOCUS4334</name>
</gene>
<dbReference type="Pfam" id="PF01485">
    <property type="entry name" value="IBR"/>
    <property type="match status" value="1"/>
</dbReference>
<dbReference type="SMART" id="SM00248">
    <property type="entry name" value="ANK"/>
    <property type="match status" value="5"/>
</dbReference>
<dbReference type="GO" id="GO:0008270">
    <property type="term" value="F:zinc ion binding"/>
    <property type="evidence" value="ECO:0007669"/>
    <property type="project" value="UniProtKB-KW"/>
</dbReference>
<dbReference type="InterPro" id="IPR002867">
    <property type="entry name" value="IBR_dom"/>
</dbReference>
<feature type="non-terminal residue" evidence="9">
    <location>
        <position position="1"/>
    </location>
</feature>
<comment type="caution">
    <text evidence="9">The sequence shown here is derived from an EMBL/GenBank/DDBJ whole genome shotgun (WGS) entry which is preliminary data.</text>
</comment>
<keyword evidence="2" id="KW-0677">Repeat</keyword>
<reference evidence="9" key="1">
    <citation type="submission" date="2021-02" db="EMBL/GenBank/DDBJ databases">
        <authorList>
            <person name="Dougan E. K."/>
            <person name="Rhodes N."/>
            <person name="Thang M."/>
            <person name="Chan C."/>
        </authorList>
    </citation>
    <scope>NUCLEOTIDE SEQUENCE</scope>
</reference>
<dbReference type="Proteomes" id="UP000649617">
    <property type="component" value="Unassembled WGS sequence"/>
</dbReference>
<evidence type="ECO:0000256" key="1">
    <source>
        <dbReference type="ARBA" id="ARBA00022723"/>
    </source>
</evidence>
<feature type="non-terminal residue" evidence="9">
    <location>
        <position position="668"/>
    </location>
</feature>
<evidence type="ECO:0000256" key="5">
    <source>
        <dbReference type="ARBA" id="ARBA00022833"/>
    </source>
</evidence>
<name>A0A812LLP9_SYMPI</name>
<dbReference type="SUPFAM" id="SSF48403">
    <property type="entry name" value="Ankyrin repeat"/>
    <property type="match status" value="1"/>
</dbReference>
<dbReference type="InterPro" id="IPR002110">
    <property type="entry name" value="Ankyrin_rpt"/>
</dbReference>
<evidence type="ECO:0000256" key="3">
    <source>
        <dbReference type="ARBA" id="ARBA00022771"/>
    </source>
</evidence>
<dbReference type="Pfam" id="PF12796">
    <property type="entry name" value="Ank_2"/>
    <property type="match status" value="1"/>
</dbReference>
<evidence type="ECO:0000313" key="9">
    <source>
        <dbReference type="EMBL" id="CAE7243239.1"/>
    </source>
</evidence>
<evidence type="ECO:0000256" key="6">
    <source>
        <dbReference type="ARBA" id="ARBA00023043"/>
    </source>
</evidence>
<dbReference type="PANTHER" id="PTHR24166">
    <property type="entry name" value="ROLLING PEBBLES, ISOFORM B"/>
    <property type="match status" value="1"/>
</dbReference>
<sequence length="668" mass="74266">QLDWRTRLTIGHGVATALWTLHSLEESYWRPTGNGDLQHLPEESIGVSADGRAELMGVGLCRLCMLGPGARELHDNSWDLEQFGKVLHFLLASPFSLEGSLELSETASQPSVALGWPQEVAELIREMADQCRDIRNRSNPNLQGMVTRLAHVLIEYDTAEQSQPLAQQTTRWALLRNVLRACWAFQGSLEALCCVCLEPSEKGKGLLCPLKHKNPLLCCDCLEPYVCSLIGTSELRRLKGGISCPACAAGASSDSPPHVFPRDQVQQRLGGTTLRRFVEATDPQPLEAVQEDDSAEAEMNVLVEDLVTRSVQVVSYYRASEHDDPHEARRTKDVLPFTWLQCGEGEHHILFQYDPERMKLRQHLSPRLFAMEVAQSLNLECPNPDCRALLDPDPDGCVAMSCRACEEGFCWVCFERCGFGGDSHPHVLDVHGDYFPNKDFVEAWHRKHRWNRIQAILQQLLEETQQDALYGSAKLLKDVELWPFPTSEPNPPDWVEGAVRAHELAAEDEAGIHAAARFGQIEMLMQALEAEDVNAQNHRGMTALCFAAHEGRLEAIRLLMERAADPNIADNHGVTPLHYACREPPFAIVDDVAGFLLSYENVDANQRDLSGATALMVAAEVGRAQVVPSLLRCDRVEPNMTNVVGFTALFLAVMFDHVDVVLALLASP</sequence>
<dbReference type="EMBL" id="CAJNIZ010005629">
    <property type="protein sequence ID" value="CAE7243239.1"/>
    <property type="molecule type" value="Genomic_DNA"/>
</dbReference>
<dbReference type="PANTHER" id="PTHR24166:SF48">
    <property type="entry name" value="PROTEIN VAPYRIN"/>
    <property type="match status" value="1"/>
</dbReference>
<organism evidence="9 10">
    <name type="scientific">Symbiodinium pilosum</name>
    <name type="common">Dinoflagellate</name>
    <dbReference type="NCBI Taxonomy" id="2952"/>
    <lineage>
        <taxon>Eukaryota</taxon>
        <taxon>Sar</taxon>
        <taxon>Alveolata</taxon>
        <taxon>Dinophyceae</taxon>
        <taxon>Suessiales</taxon>
        <taxon>Symbiodiniaceae</taxon>
        <taxon>Symbiodinium</taxon>
    </lineage>
</organism>
<keyword evidence="1" id="KW-0479">Metal-binding</keyword>
<feature type="domain" description="IBR" evidence="8">
    <location>
        <begin position="379"/>
        <end position="415"/>
    </location>
</feature>
<keyword evidence="5" id="KW-0862">Zinc</keyword>
<protein>
    <submittedName>
        <fullName evidence="9">Ank3 protein</fullName>
    </submittedName>
</protein>
<keyword evidence="10" id="KW-1185">Reference proteome</keyword>
<dbReference type="InterPro" id="IPR050889">
    <property type="entry name" value="Dendritic_Spine_Reg/Scaffold"/>
</dbReference>